<gene>
    <name evidence="3" type="primary">tesE_6</name>
    <name evidence="3" type="ORF">SDC9_112523</name>
</gene>
<name>A0A645BK62_9ZZZZ</name>
<keyword evidence="1 3" id="KW-0456">Lyase</keyword>
<dbReference type="AlphaFoldDB" id="A0A645BK62"/>
<organism evidence="3">
    <name type="scientific">bioreactor metagenome</name>
    <dbReference type="NCBI Taxonomy" id="1076179"/>
    <lineage>
        <taxon>unclassified sequences</taxon>
        <taxon>metagenomes</taxon>
        <taxon>ecological metagenomes</taxon>
    </lineage>
</organism>
<sequence>MAHPDIQKFADMLYEAERTRVSIEPLTDMAPSLTADDAYAIQLANVDRYVKEGRIVSGKKIGLTSEGIQKQLGVHEPDYGHLYAHWDCSDGVVRSDELIVPNIECEVAFILKEDLTGGSVTAEDVRKATDYVCASFEIVDSRIKDWKIKLQDTIADDGSSCRYVLGKKKVNIYDVDLPKVHLDFYKNGEKIKEGECSAVMGDPVNTVAWLSNKLWSYGVALKKGEVVLSGAITAAPPARKGEHWKADMGELGTVECEFI</sequence>
<dbReference type="PANTHER" id="PTHR30143">
    <property type="entry name" value="ACID HYDRATASE"/>
    <property type="match status" value="1"/>
</dbReference>
<dbReference type="GO" id="GO:0008684">
    <property type="term" value="F:2-oxopent-4-enoate hydratase activity"/>
    <property type="evidence" value="ECO:0007669"/>
    <property type="project" value="TreeGrafter"/>
</dbReference>
<dbReference type="InterPro" id="IPR011234">
    <property type="entry name" value="Fumarylacetoacetase-like_C"/>
</dbReference>
<comment type="caution">
    <text evidence="3">The sequence shown here is derived from an EMBL/GenBank/DDBJ whole genome shotgun (WGS) entry which is preliminary data.</text>
</comment>
<dbReference type="EMBL" id="VSSQ01020616">
    <property type="protein sequence ID" value="MPM65626.1"/>
    <property type="molecule type" value="Genomic_DNA"/>
</dbReference>
<evidence type="ECO:0000256" key="1">
    <source>
        <dbReference type="ARBA" id="ARBA00023239"/>
    </source>
</evidence>
<dbReference type="PANTHER" id="PTHR30143:SF0">
    <property type="entry name" value="2-KETO-4-PENTENOATE HYDRATASE"/>
    <property type="match status" value="1"/>
</dbReference>
<reference evidence="3" key="1">
    <citation type="submission" date="2019-08" db="EMBL/GenBank/DDBJ databases">
        <authorList>
            <person name="Kucharzyk K."/>
            <person name="Murdoch R.W."/>
            <person name="Higgins S."/>
            <person name="Loffler F."/>
        </authorList>
    </citation>
    <scope>NUCLEOTIDE SEQUENCE</scope>
</reference>
<dbReference type="SUPFAM" id="SSF56529">
    <property type="entry name" value="FAH"/>
    <property type="match status" value="1"/>
</dbReference>
<dbReference type="GO" id="GO:0034856">
    <property type="term" value="F:2-hydroxyhexa-2,4-dienoate hydratase activity"/>
    <property type="evidence" value="ECO:0007669"/>
    <property type="project" value="UniProtKB-EC"/>
</dbReference>
<protein>
    <submittedName>
        <fullName evidence="3">2-hydroxyhexa-2,4-dienoate hydratase</fullName>
        <ecNumber evidence="3">4.2.1.132</ecNumber>
    </submittedName>
</protein>
<evidence type="ECO:0000313" key="3">
    <source>
        <dbReference type="EMBL" id="MPM65626.1"/>
    </source>
</evidence>
<accession>A0A645BK62</accession>
<dbReference type="Pfam" id="PF01557">
    <property type="entry name" value="FAA_hydrolase"/>
    <property type="match status" value="1"/>
</dbReference>
<proteinExistence type="predicted"/>
<dbReference type="Gene3D" id="3.90.850.10">
    <property type="entry name" value="Fumarylacetoacetase-like, C-terminal domain"/>
    <property type="match status" value="1"/>
</dbReference>
<dbReference type="InterPro" id="IPR036663">
    <property type="entry name" value="Fumarylacetoacetase_C_sf"/>
</dbReference>
<feature type="domain" description="Fumarylacetoacetase-like C-terminal" evidence="2">
    <location>
        <begin position="101"/>
        <end position="257"/>
    </location>
</feature>
<dbReference type="InterPro" id="IPR050772">
    <property type="entry name" value="Hydratase-Decarb/MhpD_sf"/>
</dbReference>
<evidence type="ECO:0000259" key="2">
    <source>
        <dbReference type="Pfam" id="PF01557"/>
    </source>
</evidence>
<dbReference type="GO" id="GO:0005737">
    <property type="term" value="C:cytoplasm"/>
    <property type="evidence" value="ECO:0007669"/>
    <property type="project" value="TreeGrafter"/>
</dbReference>
<dbReference type="EC" id="4.2.1.132" evidence="3"/>